<dbReference type="SUPFAM" id="SSF81995">
    <property type="entry name" value="beta-sandwich domain of Sec23/24"/>
    <property type="match status" value="1"/>
</dbReference>
<dbReference type="GO" id="GO:0070971">
    <property type="term" value="C:endoplasmic reticulum exit site"/>
    <property type="evidence" value="ECO:0007669"/>
    <property type="project" value="TreeGrafter"/>
</dbReference>
<dbReference type="Proteomes" id="UP000031036">
    <property type="component" value="Unassembled WGS sequence"/>
</dbReference>
<evidence type="ECO:0000313" key="2">
    <source>
        <dbReference type="EMBL" id="KHN80622.1"/>
    </source>
</evidence>
<proteinExistence type="predicted"/>
<dbReference type="InterPro" id="IPR012990">
    <property type="entry name" value="Beta-sandwich_Sec23_24"/>
</dbReference>
<organism evidence="2 3">
    <name type="scientific">Toxocara canis</name>
    <name type="common">Canine roundworm</name>
    <dbReference type="NCBI Taxonomy" id="6265"/>
    <lineage>
        <taxon>Eukaryota</taxon>
        <taxon>Metazoa</taxon>
        <taxon>Ecdysozoa</taxon>
        <taxon>Nematoda</taxon>
        <taxon>Chromadorea</taxon>
        <taxon>Rhabditida</taxon>
        <taxon>Spirurina</taxon>
        <taxon>Ascaridomorpha</taxon>
        <taxon>Ascaridoidea</taxon>
        <taxon>Toxocaridae</taxon>
        <taxon>Toxocara</taxon>
    </lineage>
</organism>
<dbReference type="Gene3D" id="2.60.40.1670">
    <property type="entry name" value="beta-sandwich domain of Sec23/24"/>
    <property type="match status" value="1"/>
</dbReference>
<dbReference type="GO" id="GO:0030127">
    <property type="term" value="C:COPII vesicle coat"/>
    <property type="evidence" value="ECO:0007669"/>
    <property type="project" value="TreeGrafter"/>
</dbReference>
<accession>A0A0B2VGN3</accession>
<evidence type="ECO:0000313" key="3">
    <source>
        <dbReference type="Proteomes" id="UP000031036"/>
    </source>
</evidence>
<dbReference type="InterPro" id="IPR050550">
    <property type="entry name" value="SEC23_SEC24_subfamily"/>
</dbReference>
<dbReference type="OrthoDB" id="49016at2759"/>
<name>A0A0B2VGN3_TOXCA</name>
<dbReference type="GO" id="GO:0000149">
    <property type="term" value="F:SNARE binding"/>
    <property type="evidence" value="ECO:0007669"/>
    <property type="project" value="TreeGrafter"/>
</dbReference>
<sequence>MLIPVIYQDTAETASWLPTHCSCKRTIVENRKTLNAFRCEMQEKAKEKIARNEPINELDALALEAAKQNSTAGLTKMIGLTQKSDVCAVRRNIYAVLHGSYSVRSIDLMVMGNVNPHSAIGVKLEMQDDFSTLSNVSFQAALVYTSSKGNCVRRVRVHTLCLPLTKDLLTVYSDFDAKCAIKRCTPSCSTNTTRVKREDEAVCLVIRHSYTIWRAAYACSAQSGETYMRCFMAATRLTLQNQLKITKQRKAGISNTCFRRLPPIPQNSKTLMQQKIELSEF</sequence>
<comment type="caution">
    <text evidence="2">The sequence shown here is derived from an EMBL/GenBank/DDBJ whole genome shotgun (WGS) entry which is preliminary data.</text>
</comment>
<gene>
    <name evidence="2" type="primary">SEC24B</name>
    <name evidence="2" type="ORF">Tcan_13357</name>
</gene>
<keyword evidence="3" id="KW-1185">Reference proteome</keyword>
<dbReference type="GO" id="GO:0090110">
    <property type="term" value="P:COPII-coated vesicle cargo loading"/>
    <property type="evidence" value="ECO:0007669"/>
    <property type="project" value="TreeGrafter"/>
</dbReference>
<dbReference type="EMBL" id="JPKZ01001702">
    <property type="protein sequence ID" value="KHN80622.1"/>
    <property type="molecule type" value="Genomic_DNA"/>
</dbReference>
<reference evidence="2 3" key="1">
    <citation type="submission" date="2014-11" db="EMBL/GenBank/DDBJ databases">
        <title>Genetic blueprint of the zoonotic pathogen Toxocara canis.</title>
        <authorList>
            <person name="Zhu X.-Q."/>
            <person name="Korhonen P.K."/>
            <person name="Cai H."/>
            <person name="Young N.D."/>
            <person name="Nejsum P."/>
            <person name="von Samson-Himmelstjerna G."/>
            <person name="Boag P.R."/>
            <person name="Tan P."/>
            <person name="Li Q."/>
            <person name="Min J."/>
            <person name="Yang Y."/>
            <person name="Wang X."/>
            <person name="Fang X."/>
            <person name="Hall R.S."/>
            <person name="Hofmann A."/>
            <person name="Sternberg P.W."/>
            <person name="Jex A.R."/>
            <person name="Gasser R.B."/>
        </authorList>
    </citation>
    <scope>NUCLEOTIDE SEQUENCE [LARGE SCALE GENOMIC DNA]</scope>
    <source>
        <strain evidence="2">PN_DK_2014</strain>
    </source>
</reference>
<dbReference type="PANTHER" id="PTHR13803">
    <property type="entry name" value="SEC24-RELATED PROTEIN"/>
    <property type="match status" value="1"/>
</dbReference>
<protein>
    <submittedName>
        <fullName evidence="2">Protein transport protein Sec24B</fullName>
    </submittedName>
</protein>
<dbReference type="AlphaFoldDB" id="A0A0B2VGN3"/>
<dbReference type="PANTHER" id="PTHR13803:SF39">
    <property type="entry name" value="SECRETORY 24AB, ISOFORM A"/>
    <property type="match status" value="1"/>
</dbReference>
<dbReference type="Pfam" id="PF08033">
    <property type="entry name" value="Sec23_BS"/>
    <property type="match status" value="1"/>
</dbReference>
<dbReference type="GO" id="GO:0008270">
    <property type="term" value="F:zinc ion binding"/>
    <property type="evidence" value="ECO:0007669"/>
    <property type="project" value="TreeGrafter"/>
</dbReference>
<feature type="domain" description="Sec23/Sec24 beta-sandwich" evidence="1">
    <location>
        <begin position="97"/>
        <end position="165"/>
    </location>
</feature>
<dbReference type="STRING" id="6265.A0A0B2VGN3"/>
<evidence type="ECO:0000259" key="1">
    <source>
        <dbReference type="Pfam" id="PF08033"/>
    </source>
</evidence>